<proteinExistence type="predicted"/>
<comment type="caution">
    <text evidence="1">The sequence shown here is derived from an EMBL/GenBank/DDBJ whole genome shotgun (WGS) entry which is preliminary data.</text>
</comment>
<gene>
    <name evidence="1" type="ORF">R1flu_013252</name>
</gene>
<evidence type="ECO:0000313" key="1">
    <source>
        <dbReference type="EMBL" id="KAL2628566.1"/>
    </source>
</evidence>
<name>A0ABD1YD24_9MARC</name>
<organism evidence="1 2">
    <name type="scientific">Riccia fluitans</name>
    <dbReference type="NCBI Taxonomy" id="41844"/>
    <lineage>
        <taxon>Eukaryota</taxon>
        <taxon>Viridiplantae</taxon>
        <taxon>Streptophyta</taxon>
        <taxon>Embryophyta</taxon>
        <taxon>Marchantiophyta</taxon>
        <taxon>Marchantiopsida</taxon>
        <taxon>Marchantiidae</taxon>
        <taxon>Marchantiales</taxon>
        <taxon>Ricciaceae</taxon>
        <taxon>Riccia</taxon>
    </lineage>
</organism>
<dbReference type="AlphaFoldDB" id="A0ABD1YD24"/>
<dbReference type="Proteomes" id="UP001605036">
    <property type="component" value="Unassembled WGS sequence"/>
</dbReference>
<reference evidence="1 2" key="1">
    <citation type="submission" date="2024-09" db="EMBL/GenBank/DDBJ databases">
        <title>Chromosome-scale assembly of Riccia fluitans.</title>
        <authorList>
            <person name="Paukszto L."/>
            <person name="Sawicki J."/>
            <person name="Karawczyk K."/>
            <person name="Piernik-Szablinska J."/>
            <person name="Szczecinska M."/>
            <person name="Mazdziarz M."/>
        </authorList>
    </citation>
    <scope>NUCLEOTIDE SEQUENCE [LARGE SCALE GENOMIC DNA]</scope>
    <source>
        <strain evidence="1">Rf_01</strain>
        <tissue evidence="1">Aerial parts of the thallus</tissue>
    </source>
</reference>
<sequence>MKGEKLLMMIGEAGSQRLQSYGYASLSKDSTYRCRLFRLNLQMIVIENRLAHLSVSNADHCWLLMELFFSSILAGLELELLLNHASACSILSVTRGYSRCMLDAGAAPASSLARLGLKGAPSPVVLILVHLEKVVTVSYDE</sequence>
<accession>A0ABD1YD24</accession>
<dbReference type="EMBL" id="JBHFFA010000004">
    <property type="protein sequence ID" value="KAL2628566.1"/>
    <property type="molecule type" value="Genomic_DNA"/>
</dbReference>
<evidence type="ECO:0000313" key="2">
    <source>
        <dbReference type="Proteomes" id="UP001605036"/>
    </source>
</evidence>
<keyword evidence="2" id="KW-1185">Reference proteome</keyword>
<protein>
    <submittedName>
        <fullName evidence="1">Uncharacterized protein</fullName>
    </submittedName>
</protein>